<gene>
    <name evidence="2" type="ORF">IAD16_04240</name>
</gene>
<feature type="transmembrane region" description="Helical" evidence="1">
    <location>
        <begin position="15"/>
        <end position="34"/>
    </location>
</feature>
<organism evidence="2 3">
    <name type="scientific">Candidatus Fimisoma avicola</name>
    <dbReference type="NCBI Taxonomy" id="2840826"/>
    <lineage>
        <taxon>Bacteria</taxon>
        <taxon>Bacillati</taxon>
        <taxon>Bacillota</taxon>
        <taxon>Clostridia</taxon>
        <taxon>Eubacteriales</taxon>
        <taxon>Candidatus Fimisoma</taxon>
    </lineage>
</organism>
<reference evidence="2" key="2">
    <citation type="journal article" date="2021" name="PeerJ">
        <title>Extensive microbial diversity within the chicken gut microbiome revealed by metagenomics and culture.</title>
        <authorList>
            <person name="Gilroy R."/>
            <person name="Ravi A."/>
            <person name="Getino M."/>
            <person name="Pursley I."/>
            <person name="Horton D.L."/>
            <person name="Alikhan N.F."/>
            <person name="Baker D."/>
            <person name="Gharbi K."/>
            <person name="Hall N."/>
            <person name="Watson M."/>
            <person name="Adriaenssens E.M."/>
            <person name="Foster-Nyarko E."/>
            <person name="Jarju S."/>
            <person name="Secka A."/>
            <person name="Antonio M."/>
            <person name="Oren A."/>
            <person name="Chaudhuri R.R."/>
            <person name="La Ragione R."/>
            <person name="Hildebrand F."/>
            <person name="Pallen M.J."/>
        </authorList>
    </citation>
    <scope>NUCLEOTIDE SEQUENCE</scope>
    <source>
        <strain evidence="2">11300</strain>
    </source>
</reference>
<accession>A0A9D1I3Q0</accession>
<keyword evidence="1" id="KW-0472">Membrane</keyword>
<dbReference type="AlphaFoldDB" id="A0A9D1I3Q0"/>
<dbReference type="Proteomes" id="UP000824091">
    <property type="component" value="Unassembled WGS sequence"/>
</dbReference>
<reference evidence="2" key="1">
    <citation type="submission" date="2020-10" db="EMBL/GenBank/DDBJ databases">
        <authorList>
            <person name="Gilroy R."/>
        </authorList>
    </citation>
    <scope>NUCLEOTIDE SEQUENCE</scope>
    <source>
        <strain evidence="2">11300</strain>
    </source>
</reference>
<proteinExistence type="predicted"/>
<name>A0A9D1I3Q0_9FIRM</name>
<sequence length="426" mass="47638">MAGISYKVNNKRGSFAVFSVMVFAAMLIMVGAAVKGAGWKAADSVSYTFGRLWGISVLAEYDICLKERYGILGFWGNEASVAQKLDMYADYSFSEKDYIERSDAVCDLRGYGLDEPDNLMIQIKSIMLHGISPEKAHDRGETGREDRSVTSEWIIKGLPSYGRTEGSYLSGLISKLRSGMDLDEIGSGLALNRYIAAFFKDAADDKDLPETYFRNEVEYIISGQLDEKDAKEKTGNNIRTLRNALNLFYLYSCAPKREAVFTLAAALTPGPAVLLTQAALMEIWAFAEAENDMGLLYDNKTVPFIKKDSNWALSLENVFGTTDDDAKEKVTEAIGDPQKARQHEEGGYISPQVTEGAGYQDYLMVLLCGIGDDTKLYRIMDLIQINMKYVYRDDFLLKEYSGGLAYTMEINGKDYSYEEAYQKDDM</sequence>
<keyword evidence="1" id="KW-1133">Transmembrane helix</keyword>
<keyword evidence="1" id="KW-0812">Transmembrane</keyword>
<evidence type="ECO:0000313" key="3">
    <source>
        <dbReference type="Proteomes" id="UP000824091"/>
    </source>
</evidence>
<protein>
    <submittedName>
        <fullName evidence="2">Uncharacterized protein</fullName>
    </submittedName>
</protein>
<evidence type="ECO:0000313" key="2">
    <source>
        <dbReference type="EMBL" id="HIU27566.1"/>
    </source>
</evidence>
<comment type="caution">
    <text evidence="2">The sequence shown here is derived from an EMBL/GenBank/DDBJ whole genome shotgun (WGS) entry which is preliminary data.</text>
</comment>
<evidence type="ECO:0000256" key="1">
    <source>
        <dbReference type="SAM" id="Phobius"/>
    </source>
</evidence>
<dbReference type="EMBL" id="DVMO01000061">
    <property type="protein sequence ID" value="HIU27566.1"/>
    <property type="molecule type" value="Genomic_DNA"/>
</dbReference>
<dbReference type="InterPro" id="IPR043756">
    <property type="entry name" value="DUF5702"/>
</dbReference>
<dbReference type="Pfam" id="PF18960">
    <property type="entry name" value="DUF5702"/>
    <property type="match status" value="1"/>
</dbReference>